<feature type="domain" description="Major facilitator superfamily (MFS) profile" evidence="7">
    <location>
        <begin position="101"/>
        <end position="540"/>
    </location>
</feature>
<feature type="transmembrane region" description="Helical" evidence="6">
    <location>
        <begin position="372"/>
        <end position="393"/>
    </location>
</feature>
<protein>
    <recommendedName>
        <fullName evidence="7">Major facilitator superfamily (MFS) profile domain-containing protein</fullName>
    </recommendedName>
</protein>
<sequence length="540" mass="58707">MLESLANTPLGSFAHWVSGGRLASYPEEQAGFYLPPSPPPSQLQSQPPICTPSSGSEKECSEDTNEADIESGPPSVHVVDWYGDADPANPLHWSGFQKFRIFFTINYANSAIYLSSSVFAASQAAFETAFHTTPMVTGLGISLFVLGYGVGPLFISPLTDMARIGRTPPYLTATFIFLILSIPTATATSVHSFMILRFFQGFFGSPVMTAGGASLSDIASDSIKPLALYTWACSGFAAASIAPIVSGFAVPVLGWRWPLWEVVIVNAPTLLFLLLLPETSPRKILYLRAQRLRKCYPGTNYHSKAELEHRTSVQLLLWRSLIVPWQMHALDPSILFTSIYTGFVYGIYYSFFEMFPIVYQGIYGFNLGECGLVYLAIVVGVVLAGIPYCSYVYYYVVPRDLAGQVQTPPEDRLLPAVFASLLVPTGLFIFGWTARSEVHWIVPTIGAGITSAGMVVIIQCVFVYISLSYPQYVASVFAGNGLLRSLIAFAALLWSRPLTDALGVARGSSLLGGLCVGGVMGLIILYKYGATLRAHSKFAV</sequence>
<accession>A0ABR3YPA0</accession>
<feature type="transmembrane region" description="Helical" evidence="6">
    <location>
        <begin position="413"/>
        <end position="434"/>
    </location>
</feature>
<evidence type="ECO:0000256" key="1">
    <source>
        <dbReference type="ARBA" id="ARBA00004141"/>
    </source>
</evidence>
<dbReference type="EMBL" id="JAWCUI010000065">
    <property type="protein sequence ID" value="KAL1890131.1"/>
    <property type="molecule type" value="Genomic_DNA"/>
</dbReference>
<comment type="caution">
    <text evidence="8">The sequence shown here is derived from an EMBL/GenBank/DDBJ whole genome shotgun (WGS) entry which is preliminary data.</text>
</comment>
<feature type="region of interest" description="Disordered" evidence="5">
    <location>
        <begin position="29"/>
        <end position="70"/>
    </location>
</feature>
<keyword evidence="2 6" id="KW-0812">Transmembrane</keyword>
<keyword evidence="9" id="KW-1185">Reference proteome</keyword>
<dbReference type="Gene3D" id="1.20.1250.20">
    <property type="entry name" value="MFS general substrate transporter like domains"/>
    <property type="match status" value="1"/>
</dbReference>
<dbReference type="InterPro" id="IPR020846">
    <property type="entry name" value="MFS_dom"/>
</dbReference>
<evidence type="ECO:0000256" key="5">
    <source>
        <dbReference type="SAM" id="MobiDB-lite"/>
    </source>
</evidence>
<keyword evidence="3 6" id="KW-1133">Transmembrane helix</keyword>
<feature type="transmembrane region" description="Helical" evidence="6">
    <location>
        <begin position="507"/>
        <end position="528"/>
    </location>
</feature>
<feature type="transmembrane region" description="Helical" evidence="6">
    <location>
        <begin position="257"/>
        <end position="276"/>
    </location>
</feature>
<dbReference type="Pfam" id="PF07690">
    <property type="entry name" value="MFS_1"/>
    <property type="match status" value="1"/>
</dbReference>
<feature type="transmembrane region" description="Helical" evidence="6">
    <location>
        <begin position="440"/>
        <end position="465"/>
    </location>
</feature>
<reference evidence="8 9" key="1">
    <citation type="journal article" date="2024" name="IMA Fungus">
        <title>IMA Genome - F19 : A genome assembly and annotation guide to empower mycologists, including annotated draft genome sequences of Ceratocystis pirilliformis, Diaporthe australafricana, Fusarium ophioides, Paecilomyces lecythidis, and Sporothrix stenoceras.</title>
        <authorList>
            <person name="Aylward J."/>
            <person name="Wilson A.M."/>
            <person name="Visagie C.M."/>
            <person name="Spraker J."/>
            <person name="Barnes I."/>
            <person name="Buitendag C."/>
            <person name="Ceriani C."/>
            <person name="Del Mar Angel L."/>
            <person name="du Plessis D."/>
            <person name="Fuchs T."/>
            <person name="Gasser K."/>
            <person name="Kramer D."/>
            <person name="Li W."/>
            <person name="Munsamy K."/>
            <person name="Piso A."/>
            <person name="Price J.L."/>
            <person name="Sonnekus B."/>
            <person name="Thomas C."/>
            <person name="van der Nest A."/>
            <person name="van Dijk A."/>
            <person name="van Heerden A."/>
            <person name="van Vuuren N."/>
            <person name="Yilmaz N."/>
            <person name="Duong T.A."/>
            <person name="van der Merwe N.A."/>
            <person name="Wingfield M.J."/>
            <person name="Wingfield B.D."/>
        </authorList>
    </citation>
    <scope>NUCLEOTIDE SEQUENCE [LARGE SCALE GENOMIC DNA]</scope>
    <source>
        <strain evidence="8 9">CMW 5346</strain>
    </source>
</reference>
<organism evidence="8 9">
    <name type="scientific">Sporothrix stenoceras</name>
    <dbReference type="NCBI Taxonomy" id="5173"/>
    <lineage>
        <taxon>Eukaryota</taxon>
        <taxon>Fungi</taxon>
        <taxon>Dikarya</taxon>
        <taxon>Ascomycota</taxon>
        <taxon>Pezizomycotina</taxon>
        <taxon>Sordariomycetes</taxon>
        <taxon>Sordariomycetidae</taxon>
        <taxon>Ophiostomatales</taxon>
        <taxon>Ophiostomataceae</taxon>
        <taxon>Sporothrix</taxon>
    </lineage>
</organism>
<dbReference type="InterPro" id="IPR036259">
    <property type="entry name" value="MFS_trans_sf"/>
</dbReference>
<evidence type="ECO:0000259" key="7">
    <source>
        <dbReference type="PROSITE" id="PS50850"/>
    </source>
</evidence>
<feature type="transmembrane region" description="Helical" evidence="6">
    <location>
        <begin position="226"/>
        <end position="245"/>
    </location>
</feature>
<feature type="transmembrane region" description="Helical" evidence="6">
    <location>
        <begin position="170"/>
        <end position="188"/>
    </location>
</feature>
<keyword evidence="4 6" id="KW-0472">Membrane</keyword>
<evidence type="ECO:0000256" key="3">
    <source>
        <dbReference type="ARBA" id="ARBA00022989"/>
    </source>
</evidence>
<dbReference type="InterPro" id="IPR011701">
    <property type="entry name" value="MFS"/>
</dbReference>
<evidence type="ECO:0000256" key="4">
    <source>
        <dbReference type="ARBA" id="ARBA00023136"/>
    </source>
</evidence>
<dbReference type="PANTHER" id="PTHR23502:SF23">
    <property type="entry name" value="FLUCONAZOLE RESISTANCE PROTEIN 1"/>
    <property type="match status" value="1"/>
</dbReference>
<gene>
    <name evidence="8" type="ORF">Sste5346_008424</name>
</gene>
<feature type="transmembrane region" description="Helical" evidence="6">
    <location>
        <begin position="194"/>
        <end position="214"/>
    </location>
</feature>
<comment type="subcellular location">
    <subcellularLocation>
        <location evidence="1">Membrane</location>
        <topology evidence="1">Multi-pass membrane protein</topology>
    </subcellularLocation>
</comment>
<dbReference type="Proteomes" id="UP001583186">
    <property type="component" value="Unassembled WGS sequence"/>
</dbReference>
<name>A0ABR3YPA0_9PEZI</name>
<feature type="transmembrane region" description="Helical" evidence="6">
    <location>
        <begin position="138"/>
        <end position="158"/>
    </location>
</feature>
<evidence type="ECO:0000313" key="8">
    <source>
        <dbReference type="EMBL" id="KAL1890131.1"/>
    </source>
</evidence>
<feature type="transmembrane region" description="Helical" evidence="6">
    <location>
        <begin position="107"/>
        <end position="126"/>
    </location>
</feature>
<dbReference type="PANTHER" id="PTHR23502">
    <property type="entry name" value="MAJOR FACILITATOR SUPERFAMILY"/>
    <property type="match status" value="1"/>
</dbReference>
<proteinExistence type="predicted"/>
<feature type="transmembrane region" description="Helical" evidence="6">
    <location>
        <begin position="472"/>
        <end position="495"/>
    </location>
</feature>
<evidence type="ECO:0000256" key="2">
    <source>
        <dbReference type="ARBA" id="ARBA00022692"/>
    </source>
</evidence>
<dbReference type="PROSITE" id="PS50850">
    <property type="entry name" value="MFS"/>
    <property type="match status" value="1"/>
</dbReference>
<dbReference type="SUPFAM" id="SSF103473">
    <property type="entry name" value="MFS general substrate transporter"/>
    <property type="match status" value="1"/>
</dbReference>
<evidence type="ECO:0000256" key="6">
    <source>
        <dbReference type="SAM" id="Phobius"/>
    </source>
</evidence>
<feature type="transmembrane region" description="Helical" evidence="6">
    <location>
        <begin position="334"/>
        <end position="352"/>
    </location>
</feature>
<evidence type="ECO:0000313" key="9">
    <source>
        <dbReference type="Proteomes" id="UP001583186"/>
    </source>
</evidence>